<dbReference type="InterPro" id="IPR012223">
    <property type="entry name" value="TEII"/>
</dbReference>
<dbReference type="PANTHER" id="PTHR11487">
    <property type="entry name" value="THIOESTERASE"/>
    <property type="match status" value="1"/>
</dbReference>
<protein>
    <submittedName>
        <fullName evidence="4">Alpha/beta fold hydrolase</fullName>
    </submittedName>
</protein>
<comment type="caution">
    <text evidence="4">The sequence shown here is derived from an EMBL/GenBank/DDBJ whole genome shotgun (WGS) entry which is preliminary data.</text>
</comment>
<comment type="similarity">
    <text evidence="1">Belongs to the thioesterase family.</text>
</comment>
<dbReference type="RefSeq" id="WP_344883195.1">
    <property type="nucleotide sequence ID" value="NZ_BAAAZP010000094.1"/>
</dbReference>
<sequence>MTRADLWLHRFHTSPESGVEVICFPHAGGSASFYHPLSKALSPAADVLAVQYPGRQDRRGEPPAGDLRHLAARIADVLRPGGDRPRVFFGHSMGALVAFETALHLGGDGPAALFVSGRRAPSRVRHDLVHLLDDHGLVSHLKELNPAEAAALDEAEIRELVLPVIRADYRAIETYRPVAGASVDCPIIALTGDSDPLTSPAEARAWSGHTTHRFELGVFTGGHFFLRDHIDGVAETILESVETIRA</sequence>
<dbReference type="InterPro" id="IPR001031">
    <property type="entry name" value="Thioesterase"/>
</dbReference>
<gene>
    <name evidence="4" type="ORF">GCM10022224_051720</name>
</gene>
<dbReference type="Pfam" id="PF00975">
    <property type="entry name" value="Thioesterase"/>
    <property type="match status" value="1"/>
</dbReference>
<dbReference type="PANTHER" id="PTHR11487:SF0">
    <property type="entry name" value="S-ACYL FATTY ACID SYNTHASE THIOESTERASE, MEDIUM CHAIN"/>
    <property type="match status" value="1"/>
</dbReference>
<dbReference type="InterPro" id="IPR020802">
    <property type="entry name" value="TesA-like"/>
</dbReference>
<evidence type="ECO:0000313" key="4">
    <source>
        <dbReference type="EMBL" id="GAA3681099.1"/>
    </source>
</evidence>
<evidence type="ECO:0000313" key="5">
    <source>
        <dbReference type="Proteomes" id="UP001500902"/>
    </source>
</evidence>
<keyword evidence="2 4" id="KW-0378">Hydrolase</keyword>
<evidence type="ECO:0000256" key="1">
    <source>
        <dbReference type="ARBA" id="ARBA00007169"/>
    </source>
</evidence>
<dbReference type="SMART" id="SM00824">
    <property type="entry name" value="PKS_TE"/>
    <property type="match status" value="1"/>
</dbReference>
<accession>A0ABP7C675</accession>
<reference evidence="5" key="1">
    <citation type="journal article" date="2019" name="Int. J. Syst. Evol. Microbiol.">
        <title>The Global Catalogue of Microorganisms (GCM) 10K type strain sequencing project: providing services to taxonomists for standard genome sequencing and annotation.</title>
        <authorList>
            <consortium name="The Broad Institute Genomics Platform"/>
            <consortium name="The Broad Institute Genome Sequencing Center for Infectious Disease"/>
            <person name="Wu L."/>
            <person name="Ma J."/>
        </authorList>
    </citation>
    <scope>NUCLEOTIDE SEQUENCE [LARGE SCALE GENOMIC DNA]</scope>
    <source>
        <strain evidence="5">JCM 16904</strain>
    </source>
</reference>
<proteinExistence type="inferred from homology"/>
<dbReference type="Proteomes" id="UP001500902">
    <property type="component" value="Unassembled WGS sequence"/>
</dbReference>
<dbReference type="GO" id="GO:0016787">
    <property type="term" value="F:hydrolase activity"/>
    <property type="evidence" value="ECO:0007669"/>
    <property type="project" value="UniProtKB-KW"/>
</dbReference>
<organism evidence="4 5">
    <name type="scientific">Nonomuraea antimicrobica</name>
    <dbReference type="NCBI Taxonomy" id="561173"/>
    <lineage>
        <taxon>Bacteria</taxon>
        <taxon>Bacillati</taxon>
        <taxon>Actinomycetota</taxon>
        <taxon>Actinomycetes</taxon>
        <taxon>Streptosporangiales</taxon>
        <taxon>Streptosporangiaceae</taxon>
        <taxon>Nonomuraea</taxon>
    </lineage>
</organism>
<evidence type="ECO:0000259" key="3">
    <source>
        <dbReference type="SMART" id="SM00824"/>
    </source>
</evidence>
<dbReference type="EMBL" id="BAAAZP010000094">
    <property type="protein sequence ID" value="GAA3681099.1"/>
    <property type="molecule type" value="Genomic_DNA"/>
</dbReference>
<evidence type="ECO:0000256" key="2">
    <source>
        <dbReference type="ARBA" id="ARBA00022801"/>
    </source>
</evidence>
<feature type="domain" description="Thioesterase TesA-like" evidence="3">
    <location>
        <begin position="22"/>
        <end position="241"/>
    </location>
</feature>
<name>A0ABP7C675_9ACTN</name>
<keyword evidence="5" id="KW-1185">Reference proteome</keyword>
<dbReference type="Gene3D" id="3.40.50.1820">
    <property type="entry name" value="alpha/beta hydrolase"/>
    <property type="match status" value="1"/>
</dbReference>
<dbReference type="InterPro" id="IPR029058">
    <property type="entry name" value="AB_hydrolase_fold"/>
</dbReference>
<dbReference type="SUPFAM" id="SSF53474">
    <property type="entry name" value="alpha/beta-Hydrolases"/>
    <property type="match status" value="1"/>
</dbReference>